<gene>
    <name evidence="2" type="ORF">PRI8871_03659</name>
</gene>
<dbReference type="Gene3D" id="3.30.565.10">
    <property type="entry name" value="Histidine kinase-like ATPase, C-terminal domain"/>
    <property type="match status" value="1"/>
</dbReference>
<dbReference type="EMBL" id="OMOJ01000015">
    <property type="protein sequence ID" value="SPF81834.1"/>
    <property type="molecule type" value="Genomic_DNA"/>
</dbReference>
<dbReference type="InterPro" id="IPR003594">
    <property type="entry name" value="HATPase_dom"/>
</dbReference>
<keyword evidence="3" id="KW-1185">Reference proteome</keyword>
<feature type="domain" description="Histidine kinase/HSP90-like ATPase" evidence="1">
    <location>
        <begin position="17"/>
        <end position="119"/>
    </location>
</feature>
<organism evidence="2 3">
    <name type="scientific">Pseudoprimorskyibacter insulae</name>
    <dbReference type="NCBI Taxonomy" id="1695997"/>
    <lineage>
        <taxon>Bacteria</taxon>
        <taxon>Pseudomonadati</taxon>
        <taxon>Pseudomonadota</taxon>
        <taxon>Alphaproteobacteria</taxon>
        <taxon>Rhodobacterales</taxon>
        <taxon>Paracoccaceae</taxon>
        <taxon>Pseudoprimorskyibacter</taxon>
    </lineage>
</organism>
<dbReference type="InterPro" id="IPR036890">
    <property type="entry name" value="HATPase_C_sf"/>
</dbReference>
<sequence>MEAVDNMVVSLARDAMLQLDAGTAMRFELANAEVLTNIVKHALRGGDENAVVDIVVTSSERGVVFEAYDPEGVLPFDPRDNQIDLNKVDFNSESGRGIGILLECADEIDYGEVNGRNRLSNCFWNPELQKDTDE</sequence>
<name>A0A2R8B0Z7_9RHOB</name>
<protein>
    <recommendedName>
        <fullName evidence="1">Histidine kinase/HSP90-like ATPase domain-containing protein</fullName>
    </recommendedName>
</protein>
<accession>A0A2R8B0Z7</accession>
<dbReference type="AlphaFoldDB" id="A0A2R8B0Z7"/>
<reference evidence="3" key="1">
    <citation type="submission" date="2018-03" db="EMBL/GenBank/DDBJ databases">
        <authorList>
            <person name="Rodrigo-Torres L."/>
            <person name="Arahal R. D."/>
            <person name="Lucena T."/>
        </authorList>
    </citation>
    <scope>NUCLEOTIDE SEQUENCE [LARGE SCALE GENOMIC DNA]</scope>
    <source>
        <strain evidence="3">CECT 8871</strain>
    </source>
</reference>
<evidence type="ECO:0000259" key="1">
    <source>
        <dbReference type="Pfam" id="PF13581"/>
    </source>
</evidence>
<proteinExistence type="predicted"/>
<evidence type="ECO:0000313" key="3">
    <source>
        <dbReference type="Proteomes" id="UP000244904"/>
    </source>
</evidence>
<dbReference type="CDD" id="cd16936">
    <property type="entry name" value="HATPase_RsbW-like"/>
    <property type="match status" value="1"/>
</dbReference>
<evidence type="ECO:0000313" key="2">
    <source>
        <dbReference type="EMBL" id="SPF81834.1"/>
    </source>
</evidence>
<dbReference type="Pfam" id="PF13581">
    <property type="entry name" value="HATPase_c_2"/>
    <property type="match status" value="1"/>
</dbReference>
<dbReference type="Proteomes" id="UP000244904">
    <property type="component" value="Unassembled WGS sequence"/>
</dbReference>